<evidence type="ECO:0000313" key="4">
    <source>
        <dbReference type="Proteomes" id="UP001301769"/>
    </source>
</evidence>
<feature type="compositionally biased region" description="Basic and acidic residues" evidence="1">
    <location>
        <begin position="325"/>
        <end position="337"/>
    </location>
</feature>
<feature type="compositionally biased region" description="Low complexity" evidence="1">
    <location>
        <begin position="62"/>
        <end position="72"/>
    </location>
</feature>
<evidence type="ECO:0000256" key="2">
    <source>
        <dbReference type="SAM" id="Phobius"/>
    </source>
</evidence>
<evidence type="ECO:0000313" key="3">
    <source>
        <dbReference type="EMBL" id="KAK4213616.1"/>
    </source>
</evidence>
<feature type="compositionally biased region" description="Polar residues" evidence="1">
    <location>
        <begin position="347"/>
        <end position="357"/>
    </location>
</feature>
<keyword evidence="2" id="KW-0472">Membrane</keyword>
<comment type="caution">
    <text evidence="3">The sequence shown here is derived from an EMBL/GenBank/DDBJ whole genome shotgun (WGS) entry which is preliminary data.</text>
</comment>
<evidence type="ECO:0008006" key="5">
    <source>
        <dbReference type="Google" id="ProtNLM"/>
    </source>
</evidence>
<evidence type="ECO:0000256" key="1">
    <source>
        <dbReference type="SAM" id="MobiDB-lite"/>
    </source>
</evidence>
<sequence length="357" mass="37652">MAGWLILLYLLVIAGLFGVAIYEHTTASSLFLPVSSTLTVLTILLPVLSLFNTIYHHQSSSPSSSSAQSSPPLSLPPPGNGSSSSSSLTTTKQSTKPAAKITLPGTLQFTQAALTIFLLATFLSLSSTPSGSGSGEVMECLLSSKWKSLWTSHNADAIRKIQDQLVCCGFRSVKDMAWPFPSGNPEGDGKKHVDCVARYGRHEPCLKGWEGELSSLVGGEIGVLVFTGLVQFVGWYFAGRVGNKSGGVGETLKGIWRSVLTKGERRDGGREWDDDESGMGTGTGRRSTNGAHGGGRSGGRGGSRLLVSGGEVGRLVEVDDDEESTGERDIDRDDVESGHAGYGTTGPQGNVWRSQVG</sequence>
<reference evidence="3" key="1">
    <citation type="journal article" date="2023" name="Mol. Phylogenet. Evol.">
        <title>Genome-scale phylogeny and comparative genomics of the fungal order Sordariales.</title>
        <authorList>
            <person name="Hensen N."/>
            <person name="Bonometti L."/>
            <person name="Westerberg I."/>
            <person name="Brannstrom I.O."/>
            <person name="Guillou S."/>
            <person name="Cros-Aarteil S."/>
            <person name="Calhoun S."/>
            <person name="Haridas S."/>
            <person name="Kuo A."/>
            <person name="Mondo S."/>
            <person name="Pangilinan J."/>
            <person name="Riley R."/>
            <person name="LaButti K."/>
            <person name="Andreopoulos B."/>
            <person name="Lipzen A."/>
            <person name="Chen C."/>
            <person name="Yan M."/>
            <person name="Daum C."/>
            <person name="Ng V."/>
            <person name="Clum A."/>
            <person name="Steindorff A."/>
            <person name="Ohm R.A."/>
            <person name="Martin F."/>
            <person name="Silar P."/>
            <person name="Natvig D.O."/>
            <person name="Lalanne C."/>
            <person name="Gautier V."/>
            <person name="Ament-Velasquez S.L."/>
            <person name="Kruys A."/>
            <person name="Hutchinson M.I."/>
            <person name="Powell A.J."/>
            <person name="Barry K."/>
            <person name="Miller A.N."/>
            <person name="Grigoriev I.V."/>
            <person name="Debuchy R."/>
            <person name="Gladieux P."/>
            <person name="Hiltunen Thoren M."/>
            <person name="Johannesson H."/>
        </authorList>
    </citation>
    <scope>NUCLEOTIDE SEQUENCE</scope>
    <source>
        <strain evidence="3">PSN293</strain>
    </source>
</reference>
<keyword evidence="4" id="KW-1185">Reference proteome</keyword>
<accession>A0AAN6Y927</accession>
<feature type="transmembrane region" description="Helical" evidence="2">
    <location>
        <begin position="6"/>
        <end position="23"/>
    </location>
</feature>
<name>A0AAN6Y927_9PEZI</name>
<organism evidence="3 4">
    <name type="scientific">Rhypophila decipiens</name>
    <dbReference type="NCBI Taxonomy" id="261697"/>
    <lineage>
        <taxon>Eukaryota</taxon>
        <taxon>Fungi</taxon>
        <taxon>Dikarya</taxon>
        <taxon>Ascomycota</taxon>
        <taxon>Pezizomycotina</taxon>
        <taxon>Sordariomycetes</taxon>
        <taxon>Sordariomycetidae</taxon>
        <taxon>Sordariales</taxon>
        <taxon>Naviculisporaceae</taxon>
        <taxon>Rhypophila</taxon>
    </lineage>
</organism>
<feature type="region of interest" description="Disordered" evidence="1">
    <location>
        <begin position="264"/>
        <end position="357"/>
    </location>
</feature>
<keyword evidence="2" id="KW-1133">Transmembrane helix</keyword>
<dbReference type="Proteomes" id="UP001301769">
    <property type="component" value="Unassembled WGS sequence"/>
</dbReference>
<gene>
    <name evidence="3" type="ORF">QBC37DRAFT_170599</name>
</gene>
<keyword evidence="2" id="KW-0812">Transmembrane</keyword>
<proteinExistence type="predicted"/>
<protein>
    <recommendedName>
        <fullName evidence="5">Tetraspanin</fullName>
    </recommendedName>
</protein>
<reference evidence="3" key="2">
    <citation type="submission" date="2023-05" db="EMBL/GenBank/DDBJ databases">
        <authorList>
            <consortium name="Lawrence Berkeley National Laboratory"/>
            <person name="Steindorff A."/>
            <person name="Hensen N."/>
            <person name="Bonometti L."/>
            <person name="Westerberg I."/>
            <person name="Brannstrom I.O."/>
            <person name="Guillou S."/>
            <person name="Cros-Aarteil S."/>
            <person name="Calhoun S."/>
            <person name="Haridas S."/>
            <person name="Kuo A."/>
            <person name="Mondo S."/>
            <person name="Pangilinan J."/>
            <person name="Riley R."/>
            <person name="Labutti K."/>
            <person name="Andreopoulos B."/>
            <person name="Lipzen A."/>
            <person name="Chen C."/>
            <person name="Yanf M."/>
            <person name="Daum C."/>
            <person name="Ng V."/>
            <person name="Clum A."/>
            <person name="Ohm R."/>
            <person name="Martin F."/>
            <person name="Silar P."/>
            <person name="Natvig D."/>
            <person name="Lalanne C."/>
            <person name="Gautier V."/>
            <person name="Ament-Velasquez S.L."/>
            <person name="Kruys A."/>
            <person name="Hutchinson M.I."/>
            <person name="Powell A.J."/>
            <person name="Barry K."/>
            <person name="Miller A.N."/>
            <person name="Grigoriev I.V."/>
            <person name="Debuchy R."/>
            <person name="Gladieux P."/>
            <person name="Thoren M.H."/>
            <person name="Johannesson H."/>
        </authorList>
    </citation>
    <scope>NUCLEOTIDE SEQUENCE</scope>
    <source>
        <strain evidence="3">PSN293</strain>
    </source>
</reference>
<dbReference type="AlphaFoldDB" id="A0AAN6Y927"/>
<feature type="transmembrane region" description="Helical" evidence="2">
    <location>
        <begin position="30"/>
        <end position="55"/>
    </location>
</feature>
<feature type="region of interest" description="Disordered" evidence="1">
    <location>
        <begin position="62"/>
        <end position="91"/>
    </location>
</feature>
<dbReference type="EMBL" id="MU858106">
    <property type="protein sequence ID" value="KAK4213616.1"/>
    <property type="molecule type" value="Genomic_DNA"/>
</dbReference>
<feature type="compositionally biased region" description="Gly residues" evidence="1">
    <location>
        <begin position="291"/>
        <end position="302"/>
    </location>
</feature>